<name>A0A090QHB2_9GAMM</name>
<sequence length="41" mass="4486">MRMPEENRHAGCRLGLSISIVSYCHFVDSDGESDEAIAFAA</sequence>
<comment type="caution">
    <text evidence="1">The sequence shown here is derived from an EMBL/GenBank/DDBJ whole genome shotgun (WGS) entry which is preliminary data.</text>
</comment>
<dbReference type="Proteomes" id="UP000029227">
    <property type="component" value="Unassembled WGS sequence"/>
</dbReference>
<dbReference type="STRING" id="754436.JCM19237_5219"/>
<evidence type="ECO:0000313" key="2">
    <source>
        <dbReference type="Proteomes" id="UP000029227"/>
    </source>
</evidence>
<dbReference type="EMBL" id="BBMN01000001">
    <property type="protein sequence ID" value="GAL02326.1"/>
    <property type="molecule type" value="Genomic_DNA"/>
</dbReference>
<reference evidence="1 2" key="1">
    <citation type="journal article" date="2014" name="Genome Announc.">
        <title>Draft Genome Sequences of Two Vibrionaceae Species, Vibrio ponticus C121 and Photobacterium aphoticum C119, Isolated as Coral Reef Microbiota.</title>
        <authorList>
            <person name="Al-saari N."/>
            <person name="Meirelles P.M."/>
            <person name="Mino S."/>
            <person name="Suda W."/>
            <person name="Oshima K."/>
            <person name="Hattori M."/>
            <person name="Ohkuma M."/>
            <person name="Thompson F.L."/>
            <person name="Gomez-Gil B."/>
            <person name="Sawabe T."/>
            <person name="Sawabe T."/>
        </authorList>
    </citation>
    <scope>NUCLEOTIDE SEQUENCE [LARGE SCALE GENOMIC DNA]</scope>
    <source>
        <strain evidence="1 2">JCM 19237</strain>
    </source>
</reference>
<dbReference type="AlphaFoldDB" id="A0A090QHB2"/>
<organism evidence="1 2">
    <name type="scientific">Photobacterium aphoticum</name>
    <dbReference type="NCBI Taxonomy" id="754436"/>
    <lineage>
        <taxon>Bacteria</taxon>
        <taxon>Pseudomonadati</taxon>
        <taxon>Pseudomonadota</taxon>
        <taxon>Gammaproteobacteria</taxon>
        <taxon>Vibrionales</taxon>
        <taxon>Vibrionaceae</taxon>
        <taxon>Photobacterium</taxon>
    </lineage>
</organism>
<accession>A0A090QHB2</accession>
<proteinExistence type="predicted"/>
<evidence type="ECO:0000313" key="1">
    <source>
        <dbReference type="EMBL" id="GAL02326.1"/>
    </source>
</evidence>
<gene>
    <name evidence="1" type="ORF">JCM19237_5219</name>
</gene>
<protein>
    <submittedName>
        <fullName evidence="1">Uncharacterized protein</fullName>
    </submittedName>
</protein>